<keyword evidence="4" id="KW-1185">Reference proteome</keyword>
<feature type="compositionally biased region" description="Low complexity" evidence="1">
    <location>
        <begin position="153"/>
        <end position="162"/>
    </location>
</feature>
<feature type="compositionally biased region" description="Polar residues" evidence="1">
    <location>
        <begin position="52"/>
        <end position="63"/>
    </location>
</feature>
<proteinExistence type="predicted"/>
<dbReference type="GO" id="GO:0005525">
    <property type="term" value="F:GTP binding"/>
    <property type="evidence" value="ECO:0007669"/>
    <property type="project" value="InterPro"/>
</dbReference>
<reference evidence="3" key="1">
    <citation type="submission" date="2023-03" db="EMBL/GenBank/DDBJ databases">
        <authorList>
            <person name="Steffen K."/>
            <person name="Cardenas P."/>
        </authorList>
    </citation>
    <scope>NUCLEOTIDE SEQUENCE</scope>
</reference>
<feature type="region of interest" description="Disordered" evidence="1">
    <location>
        <begin position="38"/>
        <end position="66"/>
    </location>
</feature>
<dbReference type="GO" id="GO:0003924">
    <property type="term" value="F:GTPase activity"/>
    <property type="evidence" value="ECO:0007669"/>
    <property type="project" value="InterPro"/>
</dbReference>
<gene>
    <name evidence="3" type="ORF">GBAR_LOCUS8717</name>
</gene>
<dbReference type="Proteomes" id="UP001174909">
    <property type="component" value="Unassembled WGS sequence"/>
</dbReference>
<dbReference type="GO" id="GO:0005829">
    <property type="term" value="C:cytosol"/>
    <property type="evidence" value="ECO:0007669"/>
    <property type="project" value="TreeGrafter"/>
</dbReference>
<sequence>MSITARRPWSMVCCARAARCGRTSRCRSAPWIAASSNENAASRSWPSAPRSTGTVCASTSSTPPGHADFGGEVERVLGMVDGVLVLVDAAEGPMPQTKFVVDKALRLGLRPIVAISKMDRADARPKTVHEAVFDLFDAWERPTSSSTFRSCTPRRVTAGPRTTRPPPGPT</sequence>
<dbReference type="EMBL" id="CASHTH010001298">
    <property type="protein sequence ID" value="CAI8013846.1"/>
    <property type="molecule type" value="Genomic_DNA"/>
</dbReference>
<evidence type="ECO:0000313" key="4">
    <source>
        <dbReference type="Proteomes" id="UP001174909"/>
    </source>
</evidence>
<evidence type="ECO:0000256" key="1">
    <source>
        <dbReference type="SAM" id="MobiDB-lite"/>
    </source>
</evidence>
<dbReference type="PANTHER" id="PTHR42908">
    <property type="entry name" value="TRANSLATION ELONGATION FACTOR-RELATED"/>
    <property type="match status" value="1"/>
</dbReference>
<evidence type="ECO:0000313" key="3">
    <source>
        <dbReference type="EMBL" id="CAI8013846.1"/>
    </source>
</evidence>
<dbReference type="InterPro" id="IPR027417">
    <property type="entry name" value="P-loop_NTPase"/>
</dbReference>
<feature type="region of interest" description="Disordered" evidence="1">
    <location>
        <begin position="144"/>
        <end position="170"/>
    </location>
</feature>
<protein>
    <submittedName>
        <fullName evidence="3">50S ribosomal subunit assembly factor BipA</fullName>
    </submittedName>
</protein>
<feature type="compositionally biased region" description="Low complexity" evidence="1">
    <location>
        <begin position="38"/>
        <end position="51"/>
    </location>
</feature>
<evidence type="ECO:0000259" key="2">
    <source>
        <dbReference type="Pfam" id="PF00009"/>
    </source>
</evidence>
<dbReference type="InterPro" id="IPR000795">
    <property type="entry name" value="T_Tr_GTP-bd_dom"/>
</dbReference>
<dbReference type="Gene3D" id="3.40.50.300">
    <property type="entry name" value="P-loop containing nucleotide triphosphate hydrolases"/>
    <property type="match status" value="1"/>
</dbReference>
<dbReference type="Pfam" id="PF00009">
    <property type="entry name" value="GTP_EFTU"/>
    <property type="match status" value="1"/>
</dbReference>
<comment type="caution">
    <text evidence="3">The sequence shown here is derived from an EMBL/GenBank/DDBJ whole genome shotgun (WGS) entry which is preliminary data.</text>
</comment>
<dbReference type="PANTHER" id="PTHR42908:SF8">
    <property type="entry name" value="TR-TYPE G DOMAIN-CONTAINING PROTEIN"/>
    <property type="match status" value="1"/>
</dbReference>
<accession>A0AA35RNS0</accession>
<name>A0AA35RNS0_GEOBA</name>
<dbReference type="GO" id="GO:1990904">
    <property type="term" value="C:ribonucleoprotein complex"/>
    <property type="evidence" value="ECO:0007669"/>
    <property type="project" value="TreeGrafter"/>
</dbReference>
<dbReference type="AlphaFoldDB" id="A0AA35RNS0"/>
<feature type="domain" description="Tr-type G" evidence="2">
    <location>
        <begin position="64"/>
        <end position="136"/>
    </location>
</feature>
<dbReference type="SUPFAM" id="SSF52540">
    <property type="entry name" value="P-loop containing nucleoside triphosphate hydrolases"/>
    <property type="match status" value="1"/>
</dbReference>
<organism evidence="3 4">
    <name type="scientific">Geodia barretti</name>
    <name type="common">Barrett's horny sponge</name>
    <dbReference type="NCBI Taxonomy" id="519541"/>
    <lineage>
        <taxon>Eukaryota</taxon>
        <taxon>Metazoa</taxon>
        <taxon>Porifera</taxon>
        <taxon>Demospongiae</taxon>
        <taxon>Heteroscleromorpha</taxon>
        <taxon>Tetractinellida</taxon>
        <taxon>Astrophorina</taxon>
        <taxon>Geodiidae</taxon>
        <taxon>Geodia</taxon>
    </lineage>
</organism>